<gene>
    <name evidence="2" type="ORF">ACH5RR_034080</name>
</gene>
<dbReference type="EMBL" id="JBJUIK010000014">
    <property type="protein sequence ID" value="KAL3504239.1"/>
    <property type="molecule type" value="Genomic_DNA"/>
</dbReference>
<accession>A0ABD2Y9U6</accession>
<protein>
    <submittedName>
        <fullName evidence="2">Uncharacterized protein</fullName>
    </submittedName>
</protein>
<dbReference type="Proteomes" id="UP001630127">
    <property type="component" value="Unassembled WGS sequence"/>
</dbReference>
<reference evidence="2 3" key="1">
    <citation type="submission" date="2024-11" db="EMBL/GenBank/DDBJ databases">
        <title>A near-complete genome assembly of Cinchona calisaya.</title>
        <authorList>
            <person name="Lian D.C."/>
            <person name="Zhao X.W."/>
            <person name="Wei L."/>
        </authorList>
    </citation>
    <scope>NUCLEOTIDE SEQUENCE [LARGE SCALE GENOMIC DNA]</scope>
    <source>
        <tissue evidence="2">Nenye</tissue>
    </source>
</reference>
<keyword evidence="3" id="KW-1185">Reference proteome</keyword>
<evidence type="ECO:0000256" key="1">
    <source>
        <dbReference type="SAM" id="MobiDB-lite"/>
    </source>
</evidence>
<organism evidence="2 3">
    <name type="scientific">Cinchona calisaya</name>
    <dbReference type="NCBI Taxonomy" id="153742"/>
    <lineage>
        <taxon>Eukaryota</taxon>
        <taxon>Viridiplantae</taxon>
        <taxon>Streptophyta</taxon>
        <taxon>Embryophyta</taxon>
        <taxon>Tracheophyta</taxon>
        <taxon>Spermatophyta</taxon>
        <taxon>Magnoliopsida</taxon>
        <taxon>eudicotyledons</taxon>
        <taxon>Gunneridae</taxon>
        <taxon>Pentapetalae</taxon>
        <taxon>asterids</taxon>
        <taxon>lamiids</taxon>
        <taxon>Gentianales</taxon>
        <taxon>Rubiaceae</taxon>
        <taxon>Cinchonoideae</taxon>
        <taxon>Cinchoneae</taxon>
        <taxon>Cinchona</taxon>
    </lineage>
</organism>
<dbReference type="AlphaFoldDB" id="A0ABD2Y9U6"/>
<feature type="region of interest" description="Disordered" evidence="1">
    <location>
        <begin position="30"/>
        <end position="50"/>
    </location>
</feature>
<sequence length="148" mass="16765">MCFGKTLDDEDDDNFNDDLEKDVAVDILHEDDDVETGHCGSEGSPEVDKAQEDDIAQFDKFLQDEQRELYPGCNYSEENLLADNQTVCGDAYQEDKSSNVQIIDEVVKPGPLIRKVIDDEIVYVVNNDIQQRHENLISTNDQSKYVSS</sequence>
<proteinExistence type="predicted"/>
<evidence type="ECO:0000313" key="2">
    <source>
        <dbReference type="EMBL" id="KAL3504239.1"/>
    </source>
</evidence>
<evidence type="ECO:0000313" key="3">
    <source>
        <dbReference type="Proteomes" id="UP001630127"/>
    </source>
</evidence>
<name>A0ABD2Y9U6_9GENT</name>
<comment type="caution">
    <text evidence="2">The sequence shown here is derived from an EMBL/GenBank/DDBJ whole genome shotgun (WGS) entry which is preliminary data.</text>
</comment>